<evidence type="ECO:0000256" key="5">
    <source>
        <dbReference type="ARBA" id="ARBA00022989"/>
    </source>
</evidence>
<dbReference type="Gene3D" id="3.30.70.100">
    <property type="match status" value="1"/>
</dbReference>
<protein>
    <submittedName>
        <fullName evidence="11">DUF3772 domain-containing protein</fullName>
    </submittedName>
</protein>
<feature type="transmembrane region" description="Helical" evidence="7">
    <location>
        <begin position="547"/>
        <end position="566"/>
    </location>
</feature>
<keyword evidence="4 7" id="KW-0812">Transmembrane</keyword>
<evidence type="ECO:0000259" key="9">
    <source>
        <dbReference type="Pfam" id="PF12607"/>
    </source>
</evidence>
<feature type="transmembrane region" description="Helical" evidence="7">
    <location>
        <begin position="260"/>
        <end position="282"/>
    </location>
</feature>
<dbReference type="InterPro" id="IPR011066">
    <property type="entry name" value="MscS_channel_C_sf"/>
</dbReference>
<dbReference type="Proteomes" id="UP000381260">
    <property type="component" value="Chromosome"/>
</dbReference>
<dbReference type="GO" id="GO:0008381">
    <property type="term" value="F:mechanosensitive monoatomic ion channel activity"/>
    <property type="evidence" value="ECO:0007669"/>
    <property type="project" value="UniProtKB-ARBA"/>
</dbReference>
<keyword evidence="3" id="KW-1003">Cell membrane</keyword>
<evidence type="ECO:0000256" key="4">
    <source>
        <dbReference type="ARBA" id="ARBA00022692"/>
    </source>
</evidence>
<evidence type="ECO:0000256" key="2">
    <source>
        <dbReference type="ARBA" id="ARBA00008017"/>
    </source>
</evidence>
<feature type="transmembrane region" description="Helical" evidence="7">
    <location>
        <begin position="372"/>
        <end position="391"/>
    </location>
</feature>
<dbReference type="AlphaFoldDB" id="A0A5Q2VJT8"/>
<dbReference type="GO" id="GO:0005886">
    <property type="term" value="C:plasma membrane"/>
    <property type="evidence" value="ECO:0007669"/>
    <property type="project" value="UniProtKB-SubCell"/>
</dbReference>
<dbReference type="Pfam" id="PF21082">
    <property type="entry name" value="MS_channel_3rd"/>
    <property type="match status" value="1"/>
</dbReference>
<evidence type="ECO:0000313" key="11">
    <source>
        <dbReference type="EMBL" id="QGH63673.1"/>
    </source>
</evidence>
<name>A0A5Q2VJT8_SERPR</name>
<dbReference type="PANTHER" id="PTHR30347:SF9">
    <property type="entry name" value="MINICONDUCTANCE MECHANOSENSITIVE CHANNEL MSCM"/>
    <property type="match status" value="1"/>
</dbReference>
<evidence type="ECO:0000256" key="6">
    <source>
        <dbReference type="ARBA" id="ARBA00023136"/>
    </source>
</evidence>
<dbReference type="SUPFAM" id="SSF50182">
    <property type="entry name" value="Sm-like ribonucleoproteins"/>
    <property type="match status" value="1"/>
</dbReference>
<feature type="transmembrane region" description="Helical" evidence="7">
    <location>
        <begin position="445"/>
        <end position="472"/>
    </location>
</feature>
<evidence type="ECO:0000313" key="12">
    <source>
        <dbReference type="Proteomes" id="UP000381260"/>
    </source>
</evidence>
<dbReference type="SUPFAM" id="SSF82689">
    <property type="entry name" value="Mechanosensitive channel protein MscS (YggB), C-terminal domain"/>
    <property type="match status" value="1"/>
</dbReference>
<organism evidence="11 12">
    <name type="scientific">Serratia proteamaculans</name>
    <dbReference type="NCBI Taxonomy" id="28151"/>
    <lineage>
        <taxon>Bacteria</taxon>
        <taxon>Pseudomonadati</taxon>
        <taxon>Pseudomonadota</taxon>
        <taxon>Gammaproteobacteria</taxon>
        <taxon>Enterobacterales</taxon>
        <taxon>Yersiniaceae</taxon>
        <taxon>Serratia</taxon>
    </lineage>
</organism>
<dbReference type="InterPro" id="IPR023408">
    <property type="entry name" value="MscS_beta-dom_sf"/>
</dbReference>
<feature type="transmembrane region" description="Helical" evidence="7">
    <location>
        <begin position="618"/>
        <end position="637"/>
    </location>
</feature>
<feature type="transmembrane region" description="Helical" evidence="7">
    <location>
        <begin position="412"/>
        <end position="439"/>
    </location>
</feature>
<comment type="subcellular location">
    <subcellularLocation>
        <location evidence="1">Cell membrane</location>
        <topology evidence="1">Multi-pass membrane protein</topology>
    </subcellularLocation>
</comment>
<keyword evidence="5 7" id="KW-1133">Transmembrane helix</keyword>
<feature type="transmembrane region" description="Helical" evidence="7">
    <location>
        <begin position="587"/>
        <end position="612"/>
    </location>
</feature>
<dbReference type="InterPro" id="IPR052702">
    <property type="entry name" value="MscS-like_channel"/>
</dbReference>
<feature type="transmembrane region" description="Helical" evidence="7">
    <location>
        <begin position="218"/>
        <end position="239"/>
    </location>
</feature>
<comment type="similarity">
    <text evidence="2">Belongs to the MscS (TC 1.A.23) family.</text>
</comment>
<keyword evidence="6 7" id="KW-0472">Membrane</keyword>
<dbReference type="InterPro" id="IPR011014">
    <property type="entry name" value="MscS_channel_TM-2"/>
</dbReference>
<dbReference type="Gene3D" id="2.30.30.60">
    <property type="match status" value="1"/>
</dbReference>
<dbReference type="SUPFAM" id="SSF82861">
    <property type="entry name" value="Mechanosensitive channel protein MscS (YggB), transmembrane region"/>
    <property type="match status" value="1"/>
</dbReference>
<dbReference type="PANTHER" id="PTHR30347">
    <property type="entry name" value="POTASSIUM CHANNEL RELATED"/>
    <property type="match status" value="1"/>
</dbReference>
<dbReference type="InterPro" id="IPR010920">
    <property type="entry name" value="LSM_dom_sf"/>
</dbReference>
<dbReference type="Pfam" id="PF12607">
    <property type="entry name" value="DUF3772"/>
    <property type="match status" value="1"/>
</dbReference>
<accession>A0A5Q2VJT8</accession>
<dbReference type="Gene3D" id="1.10.287.1260">
    <property type="match status" value="1"/>
</dbReference>
<proteinExistence type="inferred from homology"/>
<dbReference type="InterPro" id="IPR006685">
    <property type="entry name" value="MscS_channel_2nd"/>
</dbReference>
<gene>
    <name evidence="11" type="ORF">GHV41_23690</name>
</gene>
<evidence type="ECO:0000256" key="3">
    <source>
        <dbReference type="ARBA" id="ARBA00022475"/>
    </source>
</evidence>
<evidence type="ECO:0000256" key="7">
    <source>
        <dbReference type="SAM" id="Phobius"/>
    </source>
</evidence>
<feature type="domain" description="Mechanosensitive ion channel MscS" evidence="8">
    <location>
        <begin position="636"/>
        <end position="701"/>
    </location>
</feature>
<evidence type="ECO:0000259" key="10">
    <source>
        <dbReference type="Pfam" id="PF21082"/>
    </source>
</evidence>
<feature type="transmembrane region" description="Helical" evidence="7">
    <location>
        <begin position="340"/>
        <end position="360"/>
    </location>
</feature>
<evidence type="ECO:0000259" key="8">
    <source>
        <dbReference type="Pfam" id="PF00924"/>
    </source>
</evidence>
<dbReference type="EMBL" id="CP045913">
    <property type="protein sequence ID" value="QGH63673.1"/>
    <property type="molecule type" value="Genomic_DNA"/>
</dbReference>
<sequence length="816" mass="89589">MQMLSTEFMLKPRQIIIFLFLLFGLQLAPLASIAAQDDAPVAESPPDPATSLKNYQKQLDSIKQQVSKADNDNQLSKLKLATDDLAAGLDKLATDLQPGQEKLQGQLDVLGPQPAAGSMAETAAVVQQRNTLNNSKKQLDDAVKRAQAMRAGAIDLGQQISDLRRVAFKTQLALNTGSVLGSKFWSPVVQTAASDMQRLDEFNTAMKQAWDTSWQEEWRYGTLTLLVLAVIVWSWGRYFSERFLAWVSIRFLPDGRLRRSFMAIMTVTVTVITTSIALNLLYITFTRVQPLPGMLEDFAEGFYRLGIFCALIAGLGRATLSLNRPSWRLGAMDDAVAAGLRYFSPLLAGLALAFGSIELINNVVSASLATTIFGNGLVAGLIGMVLLAMPLRSQRIRRQLEQQGEHVEKRSTLSGLLHMSTLVCSVIILFSLLVGYIAFARFLTYQVIWIALVLMAFYFLLMFATDLCGAIFSSQTASGKMLKKSFNFKDRHLEQMAIIFTAIAKCSLLLLMIVSLFNGSFGTTTPNSLLDKIIAILSGEGLQRLNIVPGNLINAVICLAIGIYILRVTQRWLSQELLPKTISDIGIRASLVTLFSNVGYVLLILITLAALGIQWNNLAWIVSALSVGIGFGLQEIVKNFISGLILLTERPVKVGDMIGIGGVEGDVRRINVRATEIQLSDRSTMIVPNSQLISQNVRNATMGNAQGVVTIALTFPTDIDPEQVRNILLSAYQEYEAIQDTPAPYVRFSQLGPEGIILSVTGYVASPRMVGSTKSELLFNILKLLRAERVNMSSPQEVVFMKQQAKNLANDEEQSS</sequence>
<reference evidence="11 12" key="1">
    <citation type="submission" date="2019-11" db="EMBL/GenBank/DDBJ databases">
        <title>The Phosphoenolpyruvate Phosphotransferase System Regulates Serratia proteamaculans 336X Biofilm Formation and Wheat Roots colonization.</title>
        <authorList>
            <person name="Liu F."/>
        </authorList>
    </citation>
    <scope>NUCLEOTIDE SEQUENCE [LARGE SCALE GENOMIC DNA]</scope>
    <source>
        <strain evidence="11 12">336X</strain>
    </source>
</reference>
<feature type="domain" description="DUF3772" evidence="9">
    <location>
        <begin position="144"/>
        <end position="202"/>
    </location>
</feature>
<dbReference type="Pfam" id="PF00924">
    <property type="entry name" value="MS_channel_2nd"/>
    <property type="match status" value="1"/>
</dbReference>
<feature type="transmembrane region" description="Helical" evidence="7">
    <location>
        <begin position="493"/>
        <end position="517"/>
    </location>
</feature>
<dbReference type="InterPro" id="IPR022249">
    <property type="entry name" value="DUF3772"/>
</dbReference>
<evidence type="ECO:0000256" key="1">
    <source>
        <dbReference type="ARBA" id="ARBA00004651"/>
    </source>
</evidence>
<feature type="domain" description="Mechanosensitive ion channel MscS C-terminal" evidence="10">
    <location>
        <begin position="709"/>
        <end position="791"/>
    </location>
</feature>
<dbReference type="InterPro" id="IPR049278">
    <property type="entry name" value="MS_channel_C"/>
</dbReference>
<feature type="transmembrane region" description="Helical" evidence="7">
    <location>
        <begin position="302"/>
        <end position="320"/>
    </location>
</feature>